<name>A0AAD7GK16_MYCRO</name>
<feature type="non-terminal residue" evidence="2">
    <location>
        <position position="92"/>
    </location>
</feature>
<keyword evidence="3" id="KW-1185">Reference proteome</keyword>
<evidence type="ECO:0000259" key="1">
    <source>
        <dbReference type="Pfam" id="PF03427"/>
    </source>
</evidence>
<feature type="non-terminal residue" evidence="2">
    <location>
        <position position="1"/>
    </location>
</feature>
<dbReference type="Proteomes" id="UP001221757">
    <property type="component" value="Unassembled WGS sequence"/>
</dbReference>
<dbReference type="Pfam" id="PF03427">
    <property type="entry name" value="CBM_19"/>
    <property type="match status" value="1"/>
</dbReference>
<gene>
    <name evidence="2" type="ORF">B0H17DRAFT_898127</name>
</gene>
<comment type="caution">
    <text evidence="2">The sequence shown here is derived from an EMBL/GenBank/DDBJ whole genome shotgun (WGS) entry which is preliminary data.</text>
</comment>
<reference evidence="2" key="1">
    <citation type="submission" date="2023-03" db="EMBL/GenBank/DDBJ databases">
        <title>Massive genome expansion in bonnet fungi (Mycena s.s.) driven by repeated elements and novel gene families across ecological guilds.</title>
        <authorList>
            <consortium name="Lawrence Berkeley National Laboratory"/>
            <person name="Harder C.B."/>
            <person name="Miyauchi S."/>
            <person name="Viragh M."/>
            <person name="Kuo A."/>
            <person name="Thoen E."/>
            <person name="Andreopoulos B."/>
            <person name="Lu D."/>
            <person name="Skrede I."/>
            <person name="Drula E."/>
            <person name="Henrissat B."/>
            <person name="Morin E."/>
            <person name="Kohler A."/>
            <person name="Barry K."/>
            <person name="LaButti K."/>
            <person name="Morin E."/>
            <person name="Salamov A."/>
            <person name="Lipzen A."/>
            <person name="Mereny Z."/>
            <person name="Hegedus B."/>
            <person name="Baldrian P."/>
            <person name="Stursova M."/>
            <person name="Weitz H."/>
            <person name="Taylor A."/>
            <person name="Grigoriev I.V."/>
            <person name="Nagy L.G."/>
            <person name="Martin F."/>
            <person name="Kauserud H."/>
        </authorList>
    </citation>
    <scope>NUCLEOTIDE SEQUENCE</scope>
    <source>
        <strain evidence="2">CBHHK067</strain>
    </source>
</reference>
<protein>
    <recommendedName>
        <fullName evidence="1">Carbohydrate-binding module family 19 domain-containing protein</fullName>
    </recommendedName>
</protein>
<dbReference type="EMBL" id="JARKIE010000025">
    <property type="protein sequence ID" value="KAJ7698655.1"/>
    <property type="molecule type" value="Genomic_DNA"/>
</dbReference>
<accession>A0AAD7GK16</accession>
<sequence>YLENAITARFMNQQFAGIAATDACTGNTTACVAGSFAMCISDAWVLTPCASGLVCAAVPQSSTLGTVLSCDSLDDVAQRFAVAGVDSGLDSS</sequence>
<evidence type="ECO:0000313" key="3">
    <source>
        <dbReference type="Proteomes" id="UP001221757"/>
    </source>
</evidence>
<dbReference type="GO" id="GO:0008061">
    <property type="term" value="F:chitin binding"/>
    <property type="evidence" value="ECO:0007669"/>
    <property type="project" value="InterPro"/>
</dbReference>
<feature type="domain" description="Carbohydrate-binding module family 19" evidence="1">
    <location>
        <begin position="19"/>
        <end position="57"/>
    </location>
</feature>
<organism evidence="2 3">
    <name type="scientific">Mycena rosella</name>
    <name type="common">Pink bonnet</name>
    <name type="synonym">Agaricus rosellus</name>
    <dbReference type="NCBI Taxonomy" id="1033263"/>
    <lineage>
        <taxon>Eukaryota</taxon>
        <taxon>Fungi</taxon>
        <taxon>Dikarya</taxon>
        <taxon>Basidiomycota</taxon>
        <taxon>Agaricomycotina</taxon>
        <taxon>Agaricomycetes</taxon>
        <taxon>Agaricomycetidae</taxon>
        <taxon>Agaricales</taxon>
        <taxon>Marasmiineae</taxon>
        <taxon>Mycenaceae</taxon>
        <taxon>Mycena</taxon>
    </lineage>
</organism>
<dbReference type="AlphaFoldDB" id="A0AAD7GK16"/>
<proteinExistence type="predicted"/>
<dbReference type="InterPro" id="IPR005089">
    <property type="entry name" value="CBM19"/>
</dbReference>
<dbReference type="GO" id="GO:0006032">
    <property type="term" value="P:chitin catabolic process"/>
    <property type="evidence" value="ECO:0007669"/>
    <property type="project" value="InterPro"/>
</dbReference>
<evidence type="ECO:0000313" key="2">
    <source>
        <dbReference type="EMBL" id="KAJ7698655.1"/>
    </source>
</evidence>